<organism evidence="1 2">
    <name type="scientific">Photobacterium kishitanii</name>
    <dbReference type="NCBI Taxonomy" id="318456"/>
    <lineage>
        <taxon>Bacteria</taxon>
        <taxon>Pseudomonadati</taxon>
        <taxon>Pseudomonadota</taxon>
        <taxon>Gammaproteobacteria</taxon>
        <taxon>Vibrionales</taxon>
        <taxon>Vibrionaceae</taxon>
        <taxon>Photobacterium</taxon>
    </lineage>
</organism>
<reference evidence="1 2" key="1">
    <citation type="submission" date="2018-01" db="EMBL/GenBank/DDBJ databases">
        <title>Whole genome sequencing of Histamine producing bacteria.</title>
        <authorList>
            <person name="Butler K."/>
        </authorList>
    </citation>
    <scope>NUCLEOTIDE SEQUENCE [LARGE SCALE GENOMIC DNA]</scope>
    <source>
        <strain evidence="1 2">FS-7.2</strain>
    </source>
</reference>
<accession>A0A2T3KLB6</accession>
<proteinExistence type="predicted"/>
<dbReference type="EMBL" id="PYNF01000003">
    <property type="protein sequence ID" value="PSV00449.1"/>
    <property type="molecule type" value="Genomic_DNA"/>
</dbReference>
<evidence type="ECO:0000313" key="1">
    <source>
        <dbReference type="EMBL" id="PSV00449.1"/>
    </source>
</evidence>
<comment type="caution">
    <text evidence="1">The sequence shown here is derived from an EMBL/GenBank/DDBJ whole genome shotgun (WGS) entry which is preliminary data.</text>
</comment>
<name>A0A2T3KLB6_9GAMM</name>
<gene>
    <name evidence="1" type="ORF">C9J27_04775</name>
</gene>
<protein>
    <submittedName>
        <fullName evidence="1">Uncharacterized protein</fullName>
    </submittedName>
</protein>
<dbReference type="RefSeq" id="WP_107289079.1">
    <property type="nucleotide sequence ID" value="NZ_PYNF01000003.1"/>
</dbReference>
<dbReference type="Proteomes" id="UP000241426">
    <property type="component" value="Unassembled WGS sequence"/>
</dbReference>
<dbReference type="AlphaFoldDB" id="A0A2T3KLB6"/>
<sequence>MSDTQWMFDDLPVGSIERFVEGCWSLSMLRFHIETNKITPTIRKRIDDHNNMRNISVLEFDLNTLVHTYRTDVSLNDALEEKDELVWLWFNNSQVLVDSNFAGWLRSRLTVRDINNLRCVFITEGDAVNSIFFDYSAPLYLATNNLLKYFEL</sequence>
<evidence type="ECO:0000313" key="2">
    <source>
        <dbReference type="Proteomes" id="UP000241426"/>
    </source>
</evidence>